<proteinExistence type="predicted"/>
<dbReference type="EMBL" id="KL197727">
    <property type="protein sequence ID" value="KDQ54889.1"/>
    <property type="molecule type" value="Genomic_DNA"/>
</dbReference>
<feature type="compositionally biased region" description="Polar residues" evidence="1">
    <location>
        <begin position="1"/>
        <end position="11"/>
    </location>
</feature>
<name>A0A067PJ94_9AGAM</name>
<dbReference type="AlphaFoldDB" id="A0A067PJ94"/>
<feature type="compositionally biased region" description="Low complexity" evidence="1">
    <location>
        <begin position="684"/>
        <end position="697"/>
    </location>
</feature>
<evidence type="ECO:0000313" key="2">
    <source>
        <dbReference type="EMBL" id="KDQ54889.1"/>
    </source>
</evidence>
<protein>
    <submittedName>
        <fullName evidence="2">Uncharacterized protein</fullName>
    </submittedName>
</protein>
<accession>A0A067PJ94</accession>
<dbReference type="InParanoid" id="A0A067PJ94"/>
<dbReference type="OrthoDB" id="21648at2759"/>
<feature type="region of interest" description="Disordered" evidence="1">
    <location>
        <begin position="756"/>
        <end position="783"/>
    </location>
</feature>
<sequence>MARATRSTVQQQEREKPTDPVPLPPPPRIKAGSKKRKRLSNVNGDVDGQPAAKQLKGDAAVKEEQVAEGDMAEALDENSELELQSAGDLPLNPPDAEKILDILEMVDTQGLLDRVFPLSTDSSQVASTSTSSPQSYSLRTLLKESSRYPLNILRSAIQHLFPISSHARSRPSSPASQQLRFCNLALNLLDQASFHSTPIPLDLDTILPSHPDISIDGEVHPEAEPQSTSHPLSASQRSAPPRKRKYALVQRLPGGDWWTSLDSDFVSPLDGKDLRDLPTAHAELVAVFPTPSASTFAPPPPSSSGATSDISMVQPTLGSLFPKKPPGPRQPPPGPRYVSAGSFLDYGPYASFAPTFDQEGVEVGRDTLGGLLWSRAERKSRRRKELEMRARLMLSVMDEERSRRAQDDDVVMNDSEVAETSLDGSSKDLSIPDSAEMESALQGLLDSEQVAALKSVLGSLELEQAVQELLDRNGRALIRLEELQIERLGSSTGGSTTVEVGSEEWDIATGIMDSLTLLASLRPRISDDPSSRAPLIPPDTVLRKLHRTLPVGPSQGWYGTLPSSRSTALRDDSTLRIKSGATITPAAPVALPATTPVVVVPPVASKVNPAAASTPYTPYPYPNYNASQYRASGYTYTPGQAGSYYPNTYGQAQGQAAGSSYYANPQYGTAAQPSQYSYSPWYSSYPPQSTPSGRGTPVPTPGSSVPPPTNYASYYNTATGTAAQQPQPQRAVANTVLSKQYQQTGAWTPGASGYGTAPPLPAHLRSTTSGLGAAGTPQPGATTLAYQQGYYGSYPTPPAPR</sequence>
<feature type="region of interest" description="Disordered" evidence="1">
    <location>
        <begin position="316"/>
        <end position="338"/>
    </location>
</feature>
<feature type="region of interest" description="Disordered" evidence="1">
    <location>
        <begin position="684"/>
        <end position="715"/>
    </location>
</feature>
<reference evidence="3" key="1">
    <citation type="journal article" date="2014" name="Proc. Natl. Acad. Sci. U.S.A.">
        <title>Extensive sampling of basidiomycete genomes demonstrates inadequacy of the white-rot/brown-rot paradigm for wood decay fungi.</title>
        <authorList>
            <person name="Riley R."/>
            <person name="Salamov A.A."/>
            <person name="Brown D.W."/>
            <person name="Nagy L.G."/>
            <person name="Floudas D."/>
            <person name="Held B.W."/>
            <person name="Levasseur A."/>
            <person name="Lombard V."/>
            <person name="Morin E."/>
            <person name="Otillar R."/>
            <person name="Lindquist E.A."/>
            <person name="Sun H."/>
            <person name="LaButti K.M."/>
            <person name="Schmutz J."/>
            <person name="Jabbour D."/>
            <person name="Luo H."/>
            <person name="Baker S.E."/>
            <person name="Pisabarro A.G."/>
            <person name="Walton J.D."/>
            <person name="Blanchette R.A."/>
            <person name="Henrissat B."/>
            <person name="Martin F."/>
            <person name="Cullen D."/>
            <person name="Hibbett D.S."/>
            <person name="Grigoriev I.V."/>
        </authorList>
    </citation>
    <scope>NUCLEOTIDE SEQUENCE [LARGE SCALE GENOMIC DNA]</scope>
    <source>
        <strain evidence="3">MUCL 33604</strain>
    </source>
</reference>
<dbReference type="HOGENOM" id="CLU_022554_0_0_1"/>
<feature type="region of interest" description="Disordered" evidence="1">
    <location>
        <begin position="1"/>
        <end position="67"/>
    </location>
</feature>
<feature type="region of interest" description="Disordered" evidence="1">
    <location>
        <begin position="291"/>
        <end position="310"/>
    </location>
</feature>
<keyword evidence="3" id="KW-1185">Reference proteome</keyword>
<evidence type="ECO:0000313" key="3">
    <source>
        <dbReference type="Proteomes" id="UP000027265"/>
    </source>
</evidence>
<feature type="region of interest" description="Disordered" evidence="1">
    <location>
        <begin position="212"/>
        <end position="244"/>
    </location>
</feature>
<feature type="compositionally biased region" description="Pro residues" evidence="1">
    <location>
        <begin position="323"/>
        <end position="335"/>
    </location>
</feature>
<dbReference type="STRING" id="933084.A0A067PJ94"/>
<feature type="compositionally biased region" description="Pro residues" evidence="1">
    <location>
        <begin position="19"/>
        <end position="28"/>
    </location>
</feature>
<dbReference type="Proteomes" id="UP000027265">
    <property type="component" value="Unassembled WGS sequence"/>
</dbReference>
<evidence type="ECO:0000256" key="1">
    <source>
        <dbReference type="SAM" id="MobiDB-lite"/>
    </source>
</evidence>
<feature type="compositionally biased region" description="Pro residues" evidence="1">
    <location>
        <begin position="698"/>
        <end position="709"/>
    </location>
</feature>
<gene>
    <name evidence="2" type="ORF">JAAARDRAFT_38005</name>
</gene>
<organism evidence="2 3">
    <name type="scientific">Jaapia argillacea MUCL 33604</name>
    <dbReference type="NCBI Taxonomy" id="933084"/>
    <lineage>
        <taxon>Eukaryota</taxon>
        <taxon>Fungi</taxon>
        <taxon>Dikarya</taxon>
        <taxon>Basidiomycota</taxon>
        <taxon>Agaricomycotina</taxon>
        <taxon>Agaricomycetes</taxon>
        <taxon>Agaricomycetidae</taxon>
        <taxon>Jaapiales</taxon>
        <taxon>Jaapiaceae</taxon>
        <taxon>Jaapia</taxon>
    </lineage>
</organism>
<feature type="compositionally biased region" description="Polar residues" evidence="1">
    <location>
        <begin position="225"/>
        <end position="238"/>
    </location>
</feature>
<feature type="compositionally biased region" description="Basic and acidic residues" evidence="1">
    <location>
        <begin position="55"/>
        <end position="65"/>
    </location>
</feature>